<reference evidence="1" key="1">
    <citation type="submission" date="2022-09" db="EMBL/GenBank/DDBJ databases">
        <title>Culturomic study of gut microbiota in children with autism spectrum disorder.</title>
        <authorList>
            <person name="Efimov B.A."/>
            <person name="Chaplin A.V."/>
            <person name="Sokolova S.R."/>
            <person name="Pikina A.P."/>
            <person name="Korzhanova M."/>
            <person name="Belova V."/>
            <person name="Korostin D."/>
        </authorList>
    </citation>
    <scope>NUCLEOTIDE SEQUENCE</scope>
    <source>
        <strain evidence="1">ASD5510</strain>
    </source>
</reference>
<sequence length="84" mass="9622">MGSKGGRGSSDRYYLTFYEKSIPMVYFFAQKQHVPVYSNIFMLWARCPFKKGKISSVIVNSLFALRAGQIKLLIINKKILAIEI</sequence>
<protein>
    <submittedName>
        <fullName evidence="1">Uncharacterized protein</fullName>
    </submittedName>
</protein>
<organism evidence="1 2">
    <name type="scientific">Hominibacterium faecale</name>
    <dbReference type="NCBI Taxonomy" id="2839743"/>
    <lineage>
        <taxon>Bacteria</taxon>
        <taxon>Bacillati</taxon>
        <taxon>Bacillota</taxon>
        <taxon>Clostridia</taxon>
        <taxon>Peptostreptococcales</taxon>
        <taxon>Anaerovoracaceae</taxon>
        <taxon>Hominibacterium</taxon>
    </lineage>
</organism>
<keyword evidence="2" id="KW-1185">Reference proteome</keyword>
<dbReference type="RefSeq" id="WP_253020983.1">
    <property type="nucleotide sequence ID" value="NZ_JAOSHN010000006.1"/>
</dbReference>
<accession>A0A9J6QVS9</accession>
<name>A0A9J6QVS9_9FIRM</name>
<dbReference type="Proteomes" id="UP001065549">
    <property type="component" value="Unassembled WGS sequence"/>
</dbReference>
<evidence type="ECO:0000313" key="2">
    <source>
        <dbReference type="Proteomes" id="UP001065549"/>
    </source>
</evidence>
<dbReference type="AlphaFoldDB" id="A0A9J6QVS9"/>
<gene>
    <name evidence="1" type="ORF">OBO34_14490</name>
</gene>
<proteinExistence type="predicted"/>
<comment type="caution">
    <text evidence="1">The sequence shown here is derived from an EMBL/GenBank/DDBJ whole genome shotgun (WGS) entry which is preliminary data.</text>
</comment>
<dbReference type="EMBL" id="JAOSHN010000006">
    <property type="protein sequence ID" value="MCU7379551.1"/>
    <property type="molecule type" value="Genomic_DNA"/>
</dbReference>
<evidence type="ECO:0000313" key="1">
    <source>
        <dbReference type="EMBL" id="MCU7379551.1"/>
    </source>
</evidence>